<proteinExistence type="predicted"/>
<protein>
    <submittedName>
        <fullName evidence="1">Uncharacterized protein</fullName>
    </submittedName>
</protein>
<name>A0AC60NS60_IXOPE</name>
<reference evidence="1 2" key="1">
    <citation type="journal article" date="2020" name="Cell">
        <title>Large-Scale Comparative Analyses of Tick Genomes Elucidate Their Genetic Diversity and Vector Capacities.</title>
        <authorList>
            <consortium name="Tick Genome and Microbiome Consortium (TIGMIC)"/>
            <person name="Jia N."/>
            <person name="Wang J."/>
            <person name="Shi W."/>
            <person name="Du L."/>
            <person name="Sun Y."/>
            <person name="Zhan W."/>
            <person name="Jiang J.F."/>
            <person name="Wang Q."/>
            <person name="Zhang B."/>
            <person name="Ji P."/>
            <person name="Bell-Sakyi L."/>
            <person name="Cui X.M."/>
            <person name="Yuan T.T."/>
            <person name="Jiang B.G."/>
            <person name="Yang W.F."/>
            <person name="Lam T.T."/>
            <person name="Chang Q.C."/>
            <person name="Ding S.J."/>
            <person name="Wang X.J."/>
            <person name="Zhu J.G."/>
            <person name="Ruan X.D."/>
            <person name="Zhao L."/>
            <person name="Wei J.T."/>
            <person name="Ye R.Z."/>
            <person name="Que T.C."/>
            <person name="Du C.H."/>
            <person name="Zhou Y.H."/>
            <person name="Cheng J.X."/>
            <person name="Dai P.F."/>
            <person name="Guo W.B."/>
            <person name="Han X.H."/>
            <person name="Huang E.J."/>
            <person name="Li L.F."/>
            <person name="Wei W."/>
            <person name="Gao Y.C."/>
            <person name="Liu J.Z."/>
            <person name="Shao H.Z."/>
            <person name="Wang X."/>
            <person name="Wang C.C."/>
            <person name="Yang T.C."/>
            <person name="Huo Q.B."/>
            <person name="Li W."/>
            <person name="Chen H.Y."/>
            <person name="Chen S.E."/>
            <person name="Zhou L.G."/>
            <person name="Ni X.B."/>
            <person name="Tian J.H."/>
            <person name="Sheng Y."/>
            <person name="Liu T."/>
            <person name="Pan Y.S."/>
            <person name="Xia L.Y."/>
            <person name="Li J."/>
            <person name="Zhao F."/>
            <person name="Cao W.C."/>
        </authorList>
    </citation>
    <scope>NUCLEOTIDE SEQUENCE [LARGE SCALE GENOMIC DNA]</scope>
    <source>
        <strain evidence="1">Iper-2018</strain>
    </source>
</reference>
<keyword evidence="2" id="KW-1185">Reference proteome</keyword>
<comment type="caution">
    <text evidence="1">The sequence shown here is derived from an EMBL/GenBank/DDBJ whole genome shotgun (WGS) entry which is preliminary data.</text>
</comment>
<evidence type="ECO:0000313" key="2">
    <source>
        <dbReference type="Proteomes" id="UP000805193"/>
    </source>
</evidence>
<evidence type="ECO:0000313" key="1">
    <source>
        <dbReference type="EMBL" id="KAG0409943.1"/>
    </source>
</evidence>
<dbReference type="Proteomes" id="UP000805193">
    <property type="component" value="Unassembled WGS sequence"/>
</dbReference>
<sequence length="575" mass="64848">MFHDATDCCLQLADRVFEPISAARVVNTRCRRKRTCRACALTNEDRMQVERVERMERPQGRPVQILTTKDDHTFELDKEALSRILLADEVKDKHVVVVSVAGAFRKGKSFLLDFFLRYMRNLDNPNDWVGDPDAPLQGFSWRGGCERDTTGILIWDEVFQVTTSDGQQLAVLFMDTQGAFDCESTVKDCATIFALSTMTSSVQVYNLSQNIQEDDLQHLQLFTEYGRLAQQDMTEKPFQKLLFLGAGLELPGGQTILERRLLISERQHQELQQLRKHIRSCFSEIGCFLMPHPGLKVATAPAFDGRLADIEEAFKEQLRSLVPSVLAPDRLLVKEINGLKVTCRELLEYFQVYVNIFKGDELPEPKSMLEATAEANNLAAVATAKDKYNTGMEQLCGGEQPYMSPHQLESHHLRLRESARELFVATRKMGGAEFSQQYLERLTEEIDGCFANFAKHNEGKNIFAAARTPATLFAMVLCFYFLSGLLALLSLYSFANFCNLLMGLCLVVLCLWGYVRYSGDMREVGAHIDTVANLVWGNLLKPLYKRVMQDRVLPPHLTGGAGEGTRASNGRLKAN</sequence>
<accession>A0AC60NS60</accession>
<organism evidence="1 2">
    <name type="scientific">Ixodes persulcatus</name>
    <name type="common">Taiga tick</name>
    <dbReference type="NCBI Taxonomy" id="34615"/>
    <lineage>
        <taxon>Eukaryota</taxon>
        <taxon>Metazoa</taxon>
        <taxon>Ecdysozoa</taxon>
        <taxon>Arthropoda</taxon>
        <taxon>Chelicerata</taxon>
        <taxon>Arachnida</taxon>
        <taxon>Acari</taxon>
        <taxon>Parasitiformes</taxon>
        <taxon>Ixodida</taxon>
        <taxon>Ixodoidea</taxon>
        <taxon>Ixodidae</taxon>
        <taxon>Ixodinae</taxon>
        <taxon>Ixodes</taxon>
    </lineage>
</organism>
<gene>
    <name evidence="1" type="ORF">HPB47_012949</name>
</gene>
<dbReference type="EMBL" id="JABSTQ010011574">
    <property type="protein sequence ID" value="KAG0409943.1"/>
    <property type="molecule type" value="Genomic_DNA"/>
</dbReference>